<gene>
    <name evidence="5" type="ORF">RM779_21140</name>
</gene>
<dbReference type="EMBL" id="JAVREV010000012">
    <property type="protein sequence ID" value="MDT0445088.1"/>
    <property type="molecule type" value="Genomic_DNA"/>
</dbReference>
<dbReference type="PANTHER" id="PTHR38465">
    <property type="entry name" value="HTH-TYPE TRANSCRIPTIONAL REGULATOR MJ1563-RELATED"/>
    <property type="match status" value="1"/>
</dbReference>
<dbReference type="Pfam" id="PF12802">
    <property type="entry name" value="MarR_2"/>
    <property type="match status" value="1"/>
</dbReference>
<evidence type="ECO:0000313" key="6">
    <source>
        <dbReference type="Proteomes" id="UP001183615"/>
    </source>
</evidence>
<evidence type="ECO:0000256" key="3">
    <source>
        <dbReference type="ARBA" id="ARBA00023163"/>
    </source>
</evidence>
<dbReference type="InterPro" id="IPR000835">
    <property type="entry name" value="HTH_MarR-typ"/>
</dbReference>
<accession>A0ABU2S7Y1</accession>
<reference evidence="6" key="1">
    <citation type="submission" date="2023-07" db="EMBL/GenBank/DDBJ databases">
        <title>30 novel species of actinomycetes from the DSMZ collection.</title>
        <authorList>
            <person name="Nouioui I."/>
        </authorList>
    </citation>
    <scope>NUCLEOTIDE SEQUENCE [LARGE SCALE GENOMIC DNA]</scope>
    <source>
        <strain evidence="6">DSM 41886</strain>
    </source>
</reference>
<comment type="caution">
    <text evidence="5">The sequence shown here is derived from an EMBL/GenBank/DDBJ whole genome shotgun (WGS) entry which is preliminary data.</text>
</comment>
<dbReference type="RefSeq" id="WP_311619315.1">
    <property type="nucleotide sequence ID" value="NZ_JAVREV010000012.1"/>
</dbReference>
<organism evidence="5 6">
    <name type="scientific">Streptomyces johnsoniae</name>
    <dbReference type="NCBI Taxonomy" id="3075532"/>
    <lineage>
        <taxon>Bacteria</taxon>
        <taxon>Bacillati</taxon>
        <taxon>Actinomycetota</taxon>
        <taxon>Actinomycetes</taxon>
        <taxon>Kitasatosporales</taxon>
        <taxon>Streptomycetaceae</taxon>
        <taxon>Streptomyces</taxon>
    </lineage>
</organism>
<evidence type="ECO:0000259" key="4">
    <source>
        <dbReference type="Pfam" id="PF12802"/>
    </source>
</evidence>
<sequence length="171" mass="19115">MIEHHTTVGEADDQLAGEPYTEAMAAVVERFAADLTQAGMQRMASRVFACLLISHEPTLSSAALARRLQISPAAISGAVRYLAQVHLISREREPGSRRERYRLHHDIWYEAIADRDTVLARWIATMRAGIEVVGEHSPAGERLTDTAEFLEFLASEFDAILTRWKERGAGR</sequence>
<dbReference type="PANTHER" id="PTHR38465:SF2">
    <property type="entry name" value="HTH-TYPE TRANSCRIPTIONAL REGULATOR MMPR5"/>
    <property type="match status" value="1"/>
</dbReference>
<dbReference type="InterPro" id="IPR036390">
    <property type="entry name" value="WH_DNA-bd_sf"/>
</dbReference>
<keyword evidence="2" id="KW-0238">DNA-binding</keyword>
<name>A0ABU2S7Y1_9ACTN</name>
<feature type="domain" description="HTH marR-type" evidence="4">
    <location>
        <begin position="39"/>
        <end position="99"/>
    </location>
</feature>
<protein>
    <submittedName>
        <fullName evidence="5">Helix-turn-helix domain-containing protein</fullName>
    </submittedName>
</protein>
<dbReference type="InterPro" id="IPR036388">
    <property type="entry name" value="WH-like_DNA-bd_sf"/>
</dbReference>
<dbReference type="Proteomes" id="UP001183615">
    <property type="component" value="Unassembled WGS sequence"/>
</dbReference>
<proteinExistence type="predicted"/>
<dbReference type="SUPFAM" id="SSF46785">
    <property type="entry name" value="Winged helix' DNA-binding domain"/>
    <property type="match status" value="1"/>
</dbReference>
<keyword evidence="6" id="KW-1185">Reference proteome</keyword>
<evidence type="ECO:0000256" key="2">
    <source>
        <dbReference type="ARBA" id="ARBA00023125"/>
    </source>
</evidence>
<evidence type="ECO:0000313" key="5">
    <source>
        <dbReference type="EMBL" id="MDT0445088.1"/>
    </source>
</evidence>
<evidence type="ECO:0000256" key="1">
    <source>
        <dbReference type="ARBA" id="ARBA00023015"/>
    </source>
</evidence>
<dbReference type="InterPro" id="IPR052362">
    <property type="entry name" value="HTH-GbsR_regulator"/>
</dbReference>
<keyword evidence="3" id="KW-0804">Transcription</keyword>
<dbReference type="Gene3D" id="1.10.10.10">
    <property type="entry name" value="Winged helix-like DNA-binding domain superfamily/Winged helix DNA-binding domain"/>
    <property type="match status" value="1"/>
</dbReference>
<keyword evidence="1" id="KW-0805">Transcription regulation</keyword>